<keyword evidence="2" id="KW-1185">Reference proteome</keyword>
<gene>
    <name evidence="1" type="ORF">PLANPX_6190</name>
</gene>
<organism evidence="1 2">
    <name type="scientific">Lacipirellula parvula</name>
    <dbReference type="NCBI Taxonomy" id="2650471"/>
    <lineage>
        <taxon>Bacteria</taxon>
        <taxon>Pseudomonadati</taxon>
        <taxon>Planctomycetota</taxon>
        <taxon>Planctomycetia</taxon>
        <taxon>Pirellulales</taxon>
        <taxon>Lacipirellulaceae</taxon>
        <taxon>Lacipirellula</taxon>
    </lineage>
</organism>
<evidence type="ECO:0000313" key="2">
    <source>
        <dbReference type="Proteomes" id="UP000326837"/>
    </source>
</evidence>
<dbReference type="Proteomes" id="UP000326837">
    <property type="component" value="Chromosome"/>
</dbReference>
<dbReference type="EMBL" id="AP021861">
    <property type="protein sequence ID" value="BBO36578.1"/>
    <property type="molecule type" value="Genomic_DNA"/>
</dbReference>
<sequence length="192" mass="21091">MRLSVAAPYIVLFGLLSLTIALEAAQAKAPKSIEPPKAVEFDGRTLNLAWQGENPEQPVAEFIPEGETLDKWTHLASIRRYPDLEDAQGLAKMTVEEVQETYPGSPTNLVDDPKGSDAIIEFVVESPDKTFAEYNLFKYAKDPAGGVVAQQYALRTYGDRKTFLDELTAKRQKLLDEMADSGLAAVSAKKAE</sequence>
<proteinExistence type="predicted"/>
<protein>
    <submittedName>
        <fullName evidence="1">Uncharacterized protein</fullName>
    </submittedName>
</protein>
<reference evidence="2" key="1">
    <citation type="submission" date="2019-10" db="EMBL/GenBank/DDBJ databases">
        <title>Lacipirellula parvula gen. nov., sp. nov., representing a lineage of planctomycetes widespread in freshwater anoxic habitats, and description of the family Lacipirellulaceae.</title>
        <authorList>
            <person name="Dedysh S.N."/>
            <person name="Kulichevskaya I.S."/>
            <person name="Beletsky A.V."/>
            <person name="Rakitin A.L."/>
            <person name="Mardanov A.V."/>
            <person name="Ivanova A.A."/>
            <person name="Saltykova V.X."/>
            <person name="Rijpstra W.I.C."/>
            <person name="Sinninghe Damste J.S."/>
            <person name="Ravin N.V."/>
        </authorList>
    </citation>
    <scope>NUCLEOTIDE SEQUENCE [LARGE SCALE GENOMIC DNA]</scope>
    <source>
        <strain evidence="2">PX69</strain>
    </source>
</reference>
<dbReference type="AlphaFoldDB" id="A0A5K7XJ82"/>
<name>A0A5K7XJ82_9BACT</name>
<dbReference type="RefSeq" id="WP_152101729.1">
    <property type="nucleotide sequence ID" value="NZ_AP021861.1"/>
</dbReference>
<accession>A0A5K7XJ82</accession>
<dbReference type="KEGG" id="lpav:PLANPX_6190"/>
<evidence type="ECO:0000313" key="1">
    <source>
        <dbReference type="EMBL" id="BBO36578.1"/>
    </source>
</evidence>